<organism evidence="1 2">
    <name type="scientific">Rhizophagus irregularis</name>
    <dbReference type="NCBI Taxonomy" id="588596"/>
    <lineage>
        <taxon>Eukaryota</taxon>
        <taxon>Fungi</taxon>
        <taxon>Fungi incertae sedis</taxon>
        <taxon>Mucoromycota</taxon>
        <taxon>Glomeromycotina</taxon>
        <taxon>Glomeromycetes</taxon>
        <taxon>Glomerales</taxon>
        <taxon>Glomeraceae</taxon>
        <taxon>Rhizophagus</taxon>
    </lineage>
</organism>
<dbReference type="AlphaFoldDB" id="A0A915ZJ23"/>
<gene>
    <name evidence="1" type="ORF">CHRIB12_LOCUS16102</name>
</gene>
<dbReference type="VEuPathDB" id="FungiDB:RhiirFUN_010235"/>
<sequence>MCKLSAYYHVNAKKKLPHYSVERSAEEIHQVFVDAHLNPDQDLLELEDDLPNYYINEKEIVIGDEEELDLNLDTFIINNLEDIIGDSIDSIESENDHEIEESWMKNENDIEWDPAAEADEIVDTM</sequence>
<reference evidence="1" key="1">
    <citation type="submission" date="2020-05" db="EMBL/GenBank/DDBJ databases">
        <authorList>
            <person name="Rincon C."/>
            <person name="Sanders R I."/>
            <person name="Robbins C."/>
            <person name="Chaturvedi A."/>
        </authorList>
    </citation>
    <scope>NUCLEOTIDE SEQUENCE</scope>
    <source>
        <strain evidence="1">CHB12</strain>
    </source>
</reference>
<accession>A0A915ZJ23</accession>
<dbReference type="Proteomes" id="UP000684084">
    <property type="component" value="Unassembled WGS sequence"/>
</dbReference>
<dbReference type="EMBL" id="CAGKOT010000038">
    <property type="protein sequence ID" value="CAB5378150.1"/>
    <property type="molecule type" value="Genomic_DNA"/>
</dbReference>
<evidence type="ECO:0000313" key="1">
    <source>
        <dbReference type="EMBL" id="CAB5378150.1"/>
    </source>
</evidence>
<name>A0A915ZJ23_9GLOM</name>
<dbReference type="OrthoDB" id="2428022at2759"/>
<evidence type="ECO:0000313" key="2">
    <source>
        <dbReference type="Proteomes" id="UP000684084"/>
    </source>
</evidence>
<comment type="caution">
    <text evidence="1">The sequence shown here is derived from an EMBL/GenBank/DDBJ whole genome shotgun (WGS) entry which is preliminary data.</text>
</comment>
<proteinExistence type="predicted"/>
<protein>
    <submittedName>
        <fullName evidence="1">Uncharacterized protein</fullName>
    </submittedName>
</protein>